<dbReference type="AlphaFoldDB" id="A0A0L6JKI9"/>
<dbReference type="Pfam" id="PF17863">
    <property type="entry name" value="AAA_lid_2"/>
    <property type="match status" value="1"/>
</dbReference>
<dbReference type="InterPro" id="IPR041628">
    <property type="entry name" value="ChlI/MoxR_AAA_lid"/>
</dbReference>
<reference evidence="7" key="1">
    <citation type="submission" date="2015-07" db="EMBL/GenBank/DDBJ databases">
        <title>Near-Complete Genome Sequence of the Cellulolytic Bacterium Bacteroides (Pseudobacteroides) cellulosolvens ATCC 35603.</title>
        <authorList>
            <person name="Dassa B."/>
            <person name="Utturkar S.M."/>
            <person name="Klingeman D.M."/>
            <person name="Hurt R.A."/>
            <person name="Keller M."/>
            <person name="Xu J."/>
            <person name="Reddy Y.H.K."/>
            <person name="Borovok I."/>
            <person name="Grinberg I.R."/>
            <person name="Lamed R."/>
            <person name="Zhivin O."/>
            <person name="Bayer E.A."/>
            <person name="Brown S.D."/>
        </authorList>
    </citation>
    <scope>NUCLEOTIDE SEQUENCE [LARGE SCALE GENOMIC DNA]</scope>
    <source>
        <strain evidence="7">DSM 2933</strain>
    </source>
</reference>
<evidence type="ECO:0000313" key="7">
    <source>
        <dbReference type="Proteomes" id="UP000036923"/>
    </source>
</evidence>
<dbReference type="GO" id="GO:0005524">
    <property type="term" value="F:ATP binding"/>
    <property type="evidence" value="ECO:0007669"/>
    <property type="project" value="UniProtKB-KW"/>
</dbReference>
<comment type="similarity">
    <text evidence="3">Belongs to the MoxR family.</text>
</comment>
<comment type="caution">
    <text evidence="6">The sequence shown here is derived from an EMBL/GenBank/DDBJ whole genome shotgun (WGS) entry which is preliminary data.</text>
</comment>
<keyword evidence="1" id="KW-0547">Nucleotide-binding</keyword>
<dbReference type="Gene3D" id="3.40.50.300">
    <property type="entry name" value="P-loop containing nucleotide triphosphate hydrolases"/>
    <property type="match status" value="1"/>
</dbReference>
<evidence type="ECO:0000256" key="2">
    <source>
        <dbReference type="ARBA" id="ARBA00022840"/>
    </source>
</evidence>
<dbReference type="SUPFAM" id="SSF52540">
    <property type="entry name" value="P-loop containing nucleoside triphosphate hydrolases"/>
    <property type="match status" value="1"/>
</dbReference>
<evidence type="ECO:0000259" key="5">
    <source>
        <dbReference type="Pfam" id="PF17863"/>
    </source>
</evidence>
<name>A0A0L6JKI9_9FIRM</name>
<dbReference type="Proteomes" id="UP000036923">
    <property type="component" value="Unassembled WGS sequence"/>
</dbReference>
<evidence type="ECO:0000313" key="6">
    <source>
        <dbReference type="EMBL" id="KNY26270.1"/>
    </source>
</evidence>
<dbReference type="OrthoDB" id="9808397at2"/>
<dbReference type="PIRSF" id="PIRSF002849">
    <property type="entry name" value="AAA_ATPase_chaperone_MoxR_prd"/>
    <property type="match status" value="1"/>
</dbReference>
<keyword evidence="2" id="KW-0067">ATP-binding</keyword>
<gene>
    <name evidence="6" type="ORF">Bccel_1532</name>
</gene>
<dbReference type="PANTHER" id="PTHR42759:SF5">
    <property type="entry name" value="METHANOL DEHYDROGENASE REGULATOR"/>
    <property type="match status" value="1"/>
</dbReference>
<organism evidence="6 7">
    <name type="scientific">Pseudobacteroides cellulosolvens ATCC 35603 = DSM 2933</name>
    <dbReference type="NCBI Taxonomy" id="398512"/>
    <lineage>
        <taxon>Bacteria</taxon>
        <taxon>Bacillati</taxon>
        <taxon>Bacillota</taxon>
        <taxon>Clostridia</taxon>
        <taxon>Eubacteriales</taxon>
        <taxon>Oscillospiraceae</taxon>
        <taxon>Pseudobacteroides</taxon>
    </lineage>
</organism>
<dbReference type="InterPro" id="IPR011703">
    <property type="entry name" value="ATPase_AAA-3"/>
</dbReference>
<feature type="domain" description="ChlI/MoxR AAA lid" evidence="5">
    <location>
        <begin position="231"/>
        <end position="302"/>
    </location>
</feature>
<dbReference type="STRING" id="398512.Bccel_1532"/>
<evidence type="ECO:0000256" key="3">
    <source>
        <dbReference type="ARBA" id="ARBA00061607"/>
    </source>
</evidence>
<dbReference type="InterPro" id="IPR027417">
    <property type="entry name" value="P-loop_NTPase"/>
</dbReference>
<evidence type="ECO:0000259" key="4">
    <source>
        <dbReference type="Pfam" id="PF07726"/>
    </source>
</evidence>
<evidence type="ECO:0000256" key="1">
    <source>
        <dbReference type="ARBA" id="ARBA00022741"/>
    </source>
</evidence>
<dbReference type="Pfam" id="PF07726">
    <property type="entry name" value="AAA_3"/>
    <property type="match status" value="1"/>
</dbReference>
<accession>A0A0L6JKI9</accession>
<dbReference type="eggNOG" id="COG0714">
    <property type="taxonomic scope" value="Bacteria"/>
</dbReference>
<proteinExistence type="inferred from homology"/>
<dbReference type="EMBL" id="LGTC01000001">
    <property type="protein sequence ID" value="KNY26270.1"/>
    <property type="molecule type" value="Genomic_DNA"/>
</dbReference>
<keyword evidence="7" id="KW-1185">Reference proteome</keyword>
<dbReference type="InterPro" id="IPR050764">
    <property type="entry name" value="CbbQ/NirQ/NorQ/GpvN"/>
</dbReference>
<sequence>MENSVKVLNSIVENVEKVIVGKRKSVELALISLICNGHVLIEDVPGVGKTSLISSLSRSISASFKRIQFTPDILPSDITGFSMYNQKTGDFEYRPGAVMSQIILADEINRTSPKTQASLLEVMEENQVTVDGVTHKVPKPFMVLATQNPIEYLGTFPLPEAQLDRFFMKISIGYPTPGEESYILNRFRQSNPIETLESVATGEQIIKIQEEIKEVHVDKTLNDYIVDIVSSTRKHNDIILGSSPRGSIALFKAAQAWAFYNKRNFVMPEDIKYMVVPVLSHRIVLKQEAKLKKINAADILDSILDKIKVPVVDSNV</sequence>
<dbReference type="RefSeq" id="WP_036942311.1">
    <property type="nucleotide sequence ID" value="NZ_JQKC01000018.1"/>
</dbReference>
<dbReference type="PATRIC" id="fig|398512.5.peg.1593"/>
<dbReference type="GO" id="GO:0016887">
    <property type="term" value="F:ATP hydrolysis activity"/>
    <property type="evidence" value="ECO:0007669"/>
    <property type="project" value="InterPro"/>
</dbReference>
<dbReference type="PANTHER" id="PTHR42759">
    <property type="entry name" value="MOXR FAMILY PROTEIN"/>
    <property type="match status" value="1"/>
</dbReference>
<feature type="domain" description="ATPase AAA-3" evidence="4">
    <location>
        <begin position="38"/>
        <end position="168"/>
    </location>
</feature>
<dbReference type="Gene3D" id="1.10.8.80">
    <property type="entry name" value="Magnesium chelatase subunit I, C-Terminal domain"/>
    <property type="match status" value="1"/>
</dbReference>
<protein>
    <submittedName>
        <fullName evidence="6">ATPase associated with various cellular activities AAA_3</fullName>
    </submittedName>
</protein>
<dbReference type="FunFam" id="3.40.50.300:FF:000640">
    <property type="entry name" value="MoxR family ATPase"/>
    <property type="match status" value="1"/>
</dbReference>